<dbReference type="AlphaFoldDB" id="A0A238L6K2"/>
<sequence>MAEDGIFNFRLKSKTAERETSDTSDDFQDFDLRVASLFKDAALDPLKDLAETGPAPDGDAPVLADYVPGDEFWF</sequence>
<proteinExistence type="predicted"/>
<gene>
    <name evidence="1" type="ORF">MAA8898_04960</name>
</gene>
<dbReference type="EMBL" id="FXYF01000027">
    <property type="protein sequence ID" value="SMX50743.1"/>
    <property type="molecule type" value="Genomic_DNA"/>
</dbReference>
<evidence type="ECO:0000313" key="2">
    <source>
        <dbReference type="Proteomes" id="UP000207598"/>
    </source>
</evidence>
<evidence type="ECO:0000313" key="1">
    <source>
        <dbReference type="EMBL" id="SMX50743.1"/>
    </source>
</evidence>
<dbReference type="RefSeq" id="WP_094023669.1">
    <property type="nucleotide sequence ID" value="NZ_FXYF01000027.1"/>
</dbReference>
<protein>
    <submittedName>
        <fullName evidence="1">Uncharacterized protein</fullName>
    </submittedName>
</protein>
<accession>A0A238L6K2</accession>
<name>A0A238L6K2_9RHOB</name>
<keyword evidence="2" id="KW-1185">Reference proteome</keyword>
<dbReference type="Proteomes" id="UP000207598">
    <property type="component" value="Unassembled WGS sequence"/>
</dbReference>
<organism evidence="1 2">
    <name type="scientific">Maliponia aquimaris</name>
    <dbReference type="NCBI Taxonomy" id="1673631"/>
    <lineage>
        <taxon>Bacteria</taxon>
        <taxon>Pseudomonadati</taxon>
        <taxon>Pseudomonadota</taxon>
        <taxon>Alphaproteobacteria</taxon>
        <taxon>Rhodobacterales</taxon>
        <taxon>Paracoccaceae</taxon>
        <taxon>Maliponia</taxon>
    </lineage>
</organism>
<reference evidence="1 2" key="1">
    <citation type="submission" date="2017-05" db="EMBL/GenBank/DDBJ databases">
        <authorList>
            <person name="Song R."/>
            <person name="Chenine A.L."/>
            <person name="Ruprecht R.M."/>
        </authorList>
    </citation>
    <scope>NUCLEOTIDE SEQUENCE [LARGE SCALE GENOMIC DNA]</scope>
    <source>
        <strain evidence="1 2">CECT 8898</strain>
    </source>
</reference>